<reference evidence="5 6" key="1">
    <citation type="submission" date="2016-10" db="EMBL/GenBank/DDBJ databases">
        <authorList>
            <person name="de Groot N.N."/>
        </authorList>
    </citation>
    <scope>NUCLEOTIDE SEQUENCE [LARGE SCALE GENOMIC DNA]</scope>
    <source>
        <strain evidence="5 6">CGMCC 4.5739</strain>
    </source>
</reference>
<accession>A0A1I1JMI2</accession>
<organism evidence="5 6">
    <name type="scientific">Streptomyces aidingensis</name>
    <dbReference type="NCBI Taxonomy" id="910347"/>
    <lineage>
        <taxon>Bacteria</taxon>
        <taxon>Bacillati</taxon>
        <taxon>Actinomycetota</taxon>
        <taxon>Actinomycetes</taxon>
        <taxon>Kitasatosporales</taxon>
        <taxon>Streptomycetaceae</taxon>
        <taxon>Streptomyces</taxon>
    </lineage>
</organism>
<dbReference type="EMBL" id="FOLM01000003">
    <property type="protein sequence ID" value="SFC47113.1"/>
    <property type="molecule type" value="Genomic_DNA"/>
</dbReference>
<dbReference type="Gene3D" id="1.10.357.10">
    <property type="entry name" value="Tetracycline Repressor, domain 2"/>
    <property type="match status" value="1"/>
</dbReference>
<dbReference type="PANTHER" id="PTHR30055:SF226">
    <property type="entry name" value="HTH-TYPE TRANSCRIPTIONAL REGULATOR PKSA"/>
    <property type="match status" value="1"/>
</dbReference>
<dbReference type="Pfam" id="PF00440">
    <property type="entry name" value="TetR_N"/>
    <property type="match status" value="1"/>
</dbReference>
<gene>
    <name evidence="5" type="ORF">SAMN05421773_103392</name>
</gene>
<keyword evidence="6" id="KW-1185">Reference proteome</keyword>
<dbReference type="AlphaFoldDB" id="A0A1I1JMI2"/>
<feature type="DNA-binding region" description="H-T-H motif" evidence="2">
    <location>
        <begin position="19"/>
        <end position="38"/>
    </location>
</feature>
<feature type="domain" description="HTH tetR-type" evidence="4">
    <location>
        <begin position="1"/>
        <end position="56"/>
    </location>
</feature>
<feature type="compositionally biased region" description="Gly residues" evidence="3">
    <location>
        <begin position="199"/>
        <end position="208"/>
    </location>
</feature>
<dbReference type="Proteomes" id="UP000199207">
    <property type="component" value="Unassembled WGS sequence"/>
</dbReference>
<dbReference type="GO" id="GO:0000976">
    <property type="term" value="F:transcription cis-regulatory region binding"/>
    <property type="evidence" value="ECO:0007669"/>
    <property type="project" value="TreeGrafter"/>
</dbReference>
<proteinExistence type="predicted"/>
<dbReference type="SUPFAM" id="SSF46689">
    <property type="entry name" value="Homeodomain-like"/>
    <property type="match status" value="1"/>
</dbReference>
<evidence type="ECO:0000259" key="4">
    <source>
        <dbReference type="PROSITE" id="PS50977"/>
    </source>
</evidence>
<dbReference type="STRING" id="910347.SAMN05421773_103392"/>
<dbReference type="GO" id="GO:0003700">
    <property type="term" value="F:DNA-binding transcription factor activity"/>
    <property type="evidence" value="ECO:0007669"/>
    <property type="project" value="TreeGrafter"/>
</dbReference>
<protein>
    <submittedName>
        <fullName evidence="5">DNA-binding transcriptional regulator, AcrR family</fullName>
    </submittedName>
</protein>
<dbReference type="PANTHER" id="PTHR30055">
    <property type="entry name" value="HTH-TYPE TRANSCRIPTIONAL REGULATOR RUTR"/>
    <property type="match status" value="1"/>
</dbReference>
<dbReference type="Pfam" id="PF17754">
    <property type="entry name" value="TetR_C_14"/>
    <property type="match status" value="1"/>
</dbReference>
<dbReference type="InterPro" id="IPR009057">
    <property type="entry name" value="Homeodomain-like_sf"/>
</dbReference>
<dbReference type="Gene3D" id="1.10.10.60">
    <property type="entry name" value="Homeodomain-like"/>
    <property type="match status" value="1"/>
</dbReference>
<name>A0A1I1JMI2_9ACTN</name>
<dbReference type="InterPro" id="IPR041347">
    <property type="entry name" value="MftR_C"/>
</dbReference>
<evidence type="ECO:0000256" key="3">
    <source>
        <dbReference type="SAM" id="MobiDB-lite"/>
    </source>
</evidence>
<sequence>MIQSHAVRLFTEHGYDATTVHDVARASGVSAMTVYRHFPTKEDLVLYDRYDPLLAARVAARPADEPVVRRIGRTLVETARTLVGPAAREPETRSSPGRDMLLARLRLMTGVPALRARHLDSQYATQRAIVDALLGDAPDPEAEFRTWVAAGACLAAMHVALVRWTREDGRPDLPGLIATALGAAFDDDFHDDVHDDVHGGSGGDAGGPAGPPAGQPDRAGGDSR</sequence>
<dbReference type="PRINTS" id="PR00455">
    <property type="entry name" value="HTHTETR"/>
</dbReference>
<evidence type="ECO:0000256" key="1">
    <source>
        <dbReference type="ARBA" id="ARBA00023125"/>
    </source>
</evidence>
<dbReference type="InterPro" id="IPR050109">
    <property type="entry name" value="HTH-type_TetR-like_transc_reg"/>
</dbReference>
<evidence type="ECO:0000256" key="2">
    <source>
        <dbReference type="PROSITE-ProRule" id="PRU00335"/>
    </source>
</evidence>
<feature type="region of interest" description="Disordered" evidence="3">
    <location>
        <begin position="189"/>
        <end position="224"/>
    </location>
</feature>
<dbReference type="PROSITE" id="PS50977">
    <property type="entry name" value="HTH_TETR_2"/>
    <property type="match status" value="1"/>
</dbReference>
<dbReference type="InterPro" id="IPR001647">
    <property type="entry name" value="HTH_TetR"/>
</dbReference>
<evidence type="ECO:0000313" key="5">
    <source>
        <dbReference type="EMBL" id="SFC47113.1"/>
    </source>
</evidence>
<keyword evidence="1 2" id="KW-0238">DNA-binding</keyword>
<evidence type="ECO:0000313" key="6">
    <source>
        <dbReference type="Proteomes" id="UP000199207"/>
    </source>
</evidence>